<dbReference type="EC" id="2.7.13.3" evidence="3"/>
<name>A0A0S2F4M1_LYSAN</name>
<evidence type="ECO:0000256" key="3">
    <source>
        <dbReference type="ARBA" id="ARBA00012438"/>
    </source>
</evidence>
<feature type="domain" description="Histidine kinase" evidence="11">
    <location>
        <begin position="237"/>
        <end position="440"/>
    </location>
</feature>
<feature type="transmembrane region" description="Helical" evidence="10">
    <location>
        <begin position="151"/>
        <end position="174"/>
    </location>
</feature>
<dbReference type="Gene3D" id="1.10.287.130">
    <property type="match status" value="1"/>
</dbReference>
<dbReference type="SMART" id="SM00388">
    <property type="entry name" value="HisKA"/>
    <property type="match status" value="1"/>
</dbReference>
<dbReference type="InterPro" id="IPR005467">
    <property type="entry name" value="His_kinase_dom"/>
</dbReference>
<proteinExistence type="predicted"/>
<dbReference type="InterPro" id="IPR003661">
    <property type="entry name" value="HisK_dim/P_dom"/>
</dbReference>
<evidence type="ECO:0000256" key="6">
    <source>
        <dbReference type="ARBA" id="ARBA00022692"/>
    </source>
</evidence>
<dbReference type="InterPro" id="IPR003594">
    <property type="entry name" value="HATPase_dom"/>
</dbReference>
<organism evidence="13 14">
    <name type="scientific">Lysobacter antibioticus</name>
    <dbReference type="NCBI Taxonomy" id="84531"/>
    <lineage>
        <taxon>Bacteria</taxon>
        <taxon>Pseudomonadati</taxon>
        <taxon>Pseudomonadota</taxon>
        <taxon>Gammaproteobacteria</taxon>
        <taxon>Lysobacterales</taxon>
        <taxon>Lysobacteraceae</taxon>
        <taxon>Lysobacter</taxon>
    </lineage>
</organism>
<comment type="catalytic activity">
    <reaction evidence="1">
        <text>ATP + protein L-histidine = ADP + protein N-phospho-L-histidine.</text>
        <dbReference type="EC" id="2.7.13.3"/>
    </reaction>
</comment>
<evidence type="ECO:0000256" key="1">
    <source>
        <dbReference type="ARBA" id="ARBA00000085"/>
    </source>
</evidence>
<keyword evidence="14" id="KW-1185">Reference proteome</keyword>
<keyword evidence="7 13" id="KW-0418">Kinase</keyword>
<evidence type="ECO:0000256" key="4">
    <source>
        <dbReference type="ARBA" id="ARBA00022553"/>
    </source>
</evidence>
<evidence type="ECO:0000256" key="10">
    <source>
        <dbReference type="SAM" id="Phobius"/>
    </source>
</evidence>
<keyword evidence="5" id="KW-0808">Transferase</keyword>
<accession>A0A0S2F4M1</accession>
<sequence length="440" mass="48257">MPAPPDPRAASADASANGRGRFRSSLQRRILLGVLGYTALLSIAVVVQGFIVNEHAEHLVWTSLMDSELDHFIERRRIEPDYRWIDTESLRLYDSRGTRPIPADLQALGPGVHDDILVDGGERVVMVRDVDGGRLTLSLDITDMEHSEFDLALTIAGAALTTLLLLAVMIAWGVHRLVRPLSHMAQRIGGLQPDRAGQRIEVPDAASSELVVIADAVNDYLERNDRFVERERAFIDSASHELRTPIAVIAGSTELALEQRELPTGAQLQLERIRRTARDVEQLISLLLVLAKDPQRLAASADRVALDQLLPEIVEDHRHLTRDKDLSLALGPMPHCEIVAPLPIVQAAIGNLLRNAIENSDRGEIAIRLSADATVIIEDPGHGMTPEEISAIYARVARGGREGGGIGLDLISRLCEHLGWSLRFDAAERGTRTTLSLRPG</sequence>
<evidence type="ECO:0000259" key="11">
    <source>
        <dbReference type="PROSITE" id="PS50109"/>
    </source>
</evidence>
<reference evidence="13 14" key="1">
    <citation type="journal article" date="2015" name="BMC Genomics">
        <title>Comparative genomics and metabolic profiling of the genus Lysobacter.</title>
        <authorList>
            <person name="de Bruijn I."/>
            <person name="Cheng X."/>
            <person name="de Jager V."/>
            <person name="Exposito R.G."/>
            <person name="Watrous J."/>
            <person name="Patel N."/>
            <person name="Postma J."/>
            <person name="Dorrestein P.C."/>
            <person name="Kobayashi D."/>
            <person name="Raaijmakers J.M."/>
        </authorList>
    </citation>
    <scope>NUCLEOTIDE SEQUENCE [LARGE SCALE GENOMIC DNA]</scope>
    <source>
        <strain evidence="13 14">76</strain>
    </source>
</reference>
<evidence type="ECO:0000256" key="9">
    <source>
        <dbReference type="ARBA" id="ARBA00023012"/>
    </source>
</evidence>
<dbReference type="PATRIC" id="fig|84531.7.peg.4053"/>
<dbReference type="GO" id="GO:0000155">
    <property type="term" value="F:phosphorelay sensor kinase activity"/>
    <property type="evidence" value="ECO:0007669"/>
    <property type="project" value="InterPro"/>
</dbReference>
<dbReference type="PROSITE" id="PS50885">
    <property type="entry name" value="HAMP"/>
    <property type="match status" value="1"/>
</dbReference>
<keyword evidence="8 10" id="KW-1133">Transmembrane helix</keyword>
<keyword evidence="4" id="KW-0597">Phosphoprotein</keyword>
<keyword evidence="6 10" id="KW-0812">Transmembrane</keyword>
<evidence type="ECO:0000313" key="14">
    <source>
        <dbReference type="Proteomes" id="UP000060787"/>
    </source>
</evidence>
<dbReference type="SMART" id="SM00387">
    <property type="entry name" value="HATPase_c"/>
    <property type="match status" value="1"/>
</dbReference>
<keyword evidence="9" id="KW-0902">Two-component regulatory system</keyword>
<dbReference type="SUPFAM" id="SSF47384">
    <property type="entry name" value="Homodimeric domain of signal transducing histidine kinase"/>
    <property type="match status" value="1"/>
</dbReference>
<gene>
    <name evidence="13" type="ORF">LA76x_0313</name>
</gene>
<dbReference type="Proteomes" id="UP000060787">
    <property type="component" value="Chromosome"/>
</dbReference>
<evidence type="ECO:0000256" key="7">
    <source>
        <dbReference type="ARBA" id="ARBA00022777"/>
    </source>
</evidence>
<feature type="domain" description="HAMP" evidence="12">
    <location>
        <begin position="175"/>
        <end position="229"/>
    </location>
</feature>
<protein>
    <recommendedName>
        <fullName evidence="3">histidine kinase</fullName>
        <ecNumber evidence="3">2.7.13.3</ecNumber>
    </recommendedName>
</protein>
<dbReference type="PROSITE" id="PS50109">
    <property type="entry name" value="HIS_KIN"/>
    <property type="match status" value="1"/>
</dbReference>
<dbReference type="PANTHER" id="PTHR45436">
    <property type="entry name" value="SENSOR HISTIDINE KINASE YKOH"/>
    <property type="match status" value="1"/>
</dbReference>
<dbReference type="InterPro" id="IPR036097">
    <property type="entry name" value="HisK_dim/P_sf"/>
</dbReference>
<evidence type="ECO:0000313" key="13">
    <source>
        <dbReference type="EMBL" id="ALN78475.1"/>
    </source>
</evidence>
<dbReference type="Pfam" id="PF02518">
    <property type="entry name" value="HATPase_c"/>
    <property type="match status" value="1"/>
</dbReference>
<keyword evidence="10" id="KW-0472">Membrane</keyword>
<evidence type="ECO:0000256" key="5">
    <source>
        <dbReference type="ARBA" id="ARBA00022679"/>
    </source>
</evidence>
<comment type="subcellular location">
    <subcellularLocation>
        <location evidence="2">Membrane</location>
    </subcellularLocation>
</comment>
<dbReference type="RefSeq" id="WP_082638795.1">
    <property type="nucleotide sequence ID" value="NZ_CP011129.1"/>
</dbReference>
<evidence type="ECO:0000259" key="12">
    <source>
        <dbReference type="PROSITE" id="PS50885"/>
    </source>
</evidence>
<dbReference type="SUPFAM" id="SSF55874">
    <property type="entry name" value="ATPase domain of HSP90 chaperone/DNA topoisomerase II/histidine kinase"/>
    <property type="match status" value="1"/>
</dbReference>
<dbReference type="AlphaFoldDB" id="A0A0S2F4M1"/>
<dbReference type="Gene3D" id="3.30.565.10">
    <property type="entry name" value="Histidine kinase-like ATPase, C-terminal domain"/>
    <property type="match status" value="1"/>
</dbReference>
<dbReference type="InterPro" id="IPR050428">
    <property type="entry name" value="TCS_sensor_his_kinase"/>
</dbReference>
<feature type="transmembrane region" description="Helical" evidence="10">
    <location>
        <begin position="30"/>
        <end position="51"/>
    </location>
</feature>
<dbReference type="PANTHER" id="PTHR45436:SF16">
    <property type="entry name" value="HISTIDINE KINASE"/>
    <property type="match status" value="1"/>
</dbReference>
<dbReference type="KEGG" id="lab:LA76x_0313"/>
<dbReference type="OrthoDB" id="9121563at2"/>
<dbReference type="InterPro" id="IPR036890">
    <property type="entry name" value="HATPase_C_sf"/>
</dbReference>
<dbReference type="KEGG" id="laq:GLA29479_4141"/>
<dbReference type="STRING" id="84531.LA76x_0313"/>
<evidence type="ECO:0000256" key="8">
    <source>
        <dbReference type="ARBA" id="ARBA00022989"/>
    </source>
</evidence>
<dbReference type="InterPro" id="IPR003660">
    <property type="entry name" value="HAMP_dom"/>
</dbReference>
<dbReference type="eggNOG" id="COG2205">
    <property type="taxonomic scope" value="Bacteria"/>
</dbReference>
<dbReference type="GO" id="GO:0005886">
    <property type="term" value="C:plasma membrane"/>
    <property type="evidence" value="ECO:0007669"/>
    <property type="project" value="TreeGrafter"/>
</dbReference>
<dbReference type="Pfam" id="PF00512">
    <property type="entry name" value="HisKA"/>
    <property type="match status" value="1"/>
</dbReference>
<dbReference type="EMBL" id="CP011129">
    <property type="protein sequence ID" value="ALN78475.1"/>
    <property type="molecule type" value="Genomic_DNA"/>
</dbReference>
<evidence type="ECO:0000256" key="2">
    <source>
        <dbReference type="ARBA" id="ARBA00004370"/>
    </source>
</evidence>
<dbReference type="CDD" id="cd00082">
    <property type="entry name" value="HisKA"/>
    <property type="match status" value="1"/>
</dbReference>